<dbReference type="EMBL" id="CP162551">
    <property type="protein sequence ID" value="XDI36267.1"/>
    <property type="molecule type" value="Genomic_DNA"/>
</dbReference>
<dbReference type="RefSeq" id="WP_368503733.1">
    <property type="nucleotide sequence ID" value="NZ_CP162551.1"/>
</dbReference>
<accession>A0AB39BRL6</accession>
<gene>
    <name evidence="1" type="ORF">AB3N04_16410</name>
</gene>
<protein>
    <submittedName>
        <fullName evidence="1">Uncharacterized protein</fullName>
    </submittedName>
</protein>
<sequence>MKWLLAAFIITFIYIANPVHTEATEESKVWFYIDGQKQKYVGDPILHNGDWWLPLRPVLTEAAMFNPELNQGSIDVQNIMRVLNEERKRALLEEEEEPRGEWVEQTGYDKEYDEILYFLAHFTLDFIQNRDVIRLSDVGTLGFDHYIYEEQQIIHLSSPHLMTIANINLGERRTTVNSVLQGIHWNTGFGVEADYIGFYGGEHQLIYRDRYGYERIEKAYDIQIEIIEDRLSHIFVSDSAYETSKGIKVGDRMNEAIRAYGNQFIRESIDGKQVVTYDVELGSIWFIAGADQTIERIGFWDHHLRGFGEIEEELETAEDVTNEHLSAE</sequence>
<evidence type="ECO:0000313" key="1">
    <source>
        <dbReference type="EMBL" id="XDI36267.1"/>
    </source>
</evidence>
<organism evidence="1">
    <name type="scientific">Alkalihalophilus sp. As8PL</name>
    <dbReference type="NCBI Taxonomy" id="3237103"/>
    <lineage>
        <taxon>Bacteria</taxon>
        <taxon>Bacillati</taxon>
        <taxon>Bacillota</taxon>
        <taxon>Bacilli</taxon>
        <taxon>Bacillales</taxon>
        <taxon>Bacillaceae</taxon>
        <taxon>Alkalihalophilus</taxon>
    </lineage>
</organism>
<name>A0AB39BRL6_9BACI</name>
<dbReference type="AlphaFoldDB" id="A0AB39BRL6"/>
<reference evidence="1" key="1">
    <citation type="submission" date="2024-07" db="EMBL/GenBank/DDBJ databases">
        <title>Identification and characteristics of an arsenic-resistant bacterial isolate, which belongs to a novel species.</title>
        <authorList>
            <person name="Juszczyk A."/>
            <person name="Kowalczyk A."/>
            <person name="Was K."/>
            <person name="Kosowicz W."/>
            <person name="Budzyn A."/>
            <person name="Latowski D."/>
        </authorList>
    </citation>
    <scope>NUCLEOTIDE SEQUENCE</scope>
    <source>
        <strain evidence="1">As8PL</strain>
    </source>
</reference>
<proteinExistence type="predicted"/>